<protein>
    <submittedName>
        <fullName evidence="1">SAICAR synthase-like protein</fullName>
    </submittedName>
</protein>
<evidence type="ECO:0000313" key="2">
    <source>
        <dbReference type="Proteomes" id="UP000814033"/>
    </source>
</evidence>
<gene>
    <name evidence="1" type="ORF">FA95DRAFT_1664796</name>
</gene>
<keyword evidence="2" id="KW-1185">Reference proteome</keyword>
<organism evidence="1 2">
    <name type="scientific">Auriscalpium vulgare</name>
    <dbReference type="NCBI Taxonomy" id="40419"/>
    <lineage>
        <taxon>Eukaryota</taxon>
        <taxon>Fungi</taxon>
        <taxon>Dikarya</taxon>
        <taxon>Basidiomycota</taxon>
        <taxon>Agaricomycotina</taxon>
        <taxon>Agaricomycetes</taxon>
        <taxon>Russulales</taxon>
        <taxon>Auriscalpiaceae</taxon>
        <taxon>Auriscalpium</taxon>
    </lineage>
</organism>
<name>A0ACB8RUW6_9AGAM</name>
<reference evidence="1" key="1">
    <citation type="submission" date="2021-02" db="EMBL/GenBank/DDBJ databases">
        <authorList>
            <consortium name="DOE Joint Genome Institute"/>
            <person name="Ahrendt S."/>
            <person name="Looney B.P."/>
            <person name="Miyauchi S."/>
            <person name="Morin E."/>
            <person name="Drula E."/>
            <person name="Courty P.E."/>
            <person name="Chicoki N."/>
            <person name="Fauchery L."/>
            <person name="Kohler A."/>
            <person name="Kuo A."/>
            <person name="Labutti K."/>
            <person name="Pangilinan J."/>
            <person name="Lipzen A."/>
            <person name="Riley R."/>
            <person name="Andreopoulos W."/>
            <person name="He G."/>
            <person name="Johnson J."/>
            <person name="Barry K.W."/>
            <person name="Grigoriev I.V."/>
            <person name="Nagy L."/>
            <person name="Hibbett D."/>
            <person name="Henrissat B."/>
            <person name="Matheny P.B."/>
            <person name="Labbe J."/>
            <person name="Martin F."/>
        </authorList>
    </citation>
    <scope>NUCLEOTIDE SEQUENCE</scope>
    <source>
        <strain evidence="1">FP105234-sp</strain>
    </source>
</reference>
<reference evidence="1" key="2">
    <citation type="journal article" date="2022" name="New Phytol.">
        <title>Evolutionary transition to the ectomycorrhizal habit in the genomes of a hyperdiverse lineage of mushroom-forming fungi.</title>
        <authorList>
            <person name="Looney B."/>
            <person name="Miyauchi S."/>
            <person name="Morin E."/>
            <person name="Drula E."/>
            <person name="Courty P.E."/>
            <person name="Kohler A."/>
            <person name="Kuo A."/>
            <person name="LaButti K."/>
            <person name="Pangilinan J."/>
            <person name="Lipzen A."/>
            <person name="Riley R."/>
            <person name="Andreopoulos W."/>
            <person name="He G."/>
            <person name="Johnson J."/>
            <person name="Nolan M."/>
            <person name="Tritt A."/>
            <person name="Barry K.W."/>
            <person name="Grigoriev I.V."/>
            <person name="Nagy L.G."/>
            <person name="Hibbett D."/>
            <person name="Henrissat B."/>
            <person name="Matheny P.B."/>
            <person name="Labbe J."/>
            <person name="Martin F.M."/>
        </authorList>
    </citation>
    <scope>NUCLEOTIDE SEQUENCE</scope>
    <source>
        <strain evidence="1">FP105234-sp</strain>
    </source>
</reference>
<sequence length="1282" mass="142303">MPSSSQLLPAPLPAAPFAYPPSPPDSTHVSPPSPPRTLSLFGTQPTASAARPRSPAHKLDRPRPSPSDPENHFPDVKNLASSSRTRPSLPRKNTPRAMTLPAHPSSRADRLPGASPPKPPRPLSRRASTRSSDSSDDSSPLPPPPPRSPSHTAAGIGRKVADSLQLFKESKSSPAAEELDPLTFTSSPSRRRTATHQPNNDVSEPHFKFVKRSEWQEHQAAAIRRERSTTALERVRTRESPGSVSGREARDDEGPRRRERVPSTRENNINDISQWTQETLQRQDSRGRPRDRQHRSEDASLGAQLKSASTASLSSTLSYHEPRTPYTYPLSPSPSCSPSERIPSSSLHPDLEATPTLVSLTPHILTSSPGIPSERFSLPSHSRSPTPVGFTSPLALPPFEVSPVYSPWSTDDDESAWETASATSTTSTTSASSPLSPAQHHHAYPAVSLPDEEDEDGRYHGVPADGKLAIDDSGYFPNLDMSDDALPHIPLRPFRNQVGGHASIYKFTKRAVCKPLVSRENIFYEAVEREAPPLLDFIPRYLGVMLVSYRRVPKSNDSSAKPDDRGRARPPLHKSYTHAHPARTSKRASPGHDGDTDREDSPDEAELPEVILDRNRHIVPEWMLRSATAGARHRALSHSVTVGGPGPSIPRHMRTFLSGTASSPDLGSPSTSIKPTSSSSPSPSPLARSVHGLSVPGEHVDLPSTPANSPNVSLKMLRSQDPSRFYTVDETHRPEDDDPLARPSIRPFRSEEAPHGSLSLLGGPGPFGGIGSTTVNTKLKDHVFSTILRRFRRRRGSRWSAGVRTEDEGEVADAEGDSDDIVAGGRGRTKKLSQVERLKEEEVMLGAQPLRRVQSEENMASAVKRKAYEDERRRVAERGEQSQDLFDFEDEQLDGMAASRRRSRSRSLEALNVPLRFNPAATLPCKAALTRMPDSHSESDDSFTRQNHFILMEDLTGRLKHSCVLDLKMGTRQYGMDATATKKKSQRKKCDRTTSRSLGVRICGMQVWDNKTQSYVTQDKYQGREVKTNDFPVALASFLYDGERLLAHQIPNLLGKIYALARIINRLKGFRFYGCSLLLIYDGDREVQEAFRNTVLEHPTSRSKRGESLERHRHRMVGTSVNRPLIRRSHSEDLLSGPIDLRSSRKRKRGEVNIRIVDFAHMTTGRDWQNYPPDFAHRPVTEVKSGKGYSADIDPDTGLIYARFPPHYPDQPDRGFLFGLKNLADALEKIWNDERIHRIKRCRDDPTAVKDQLPPLSTEGKQIFDEIFGSDAEDEEIAYLST</sequence>
<proteinExistence type="predicted"/>
<dbReference type="Proteomes" id="UP000814033">
    <property type="component" value="Unassembled WGS sequence"/>
</dbReference>
<comment type="caution">
    <text evidence="1">The sequence shown here is derived from an EMBL/GenBank/DDBJ whole genome shotgun (WGS) entry which is preliminary data.</text>
</comment>
<accession>A0ACB8RUW6</accession>
<dbReference type="EMBL" id="MU275907">
    <property type="protein sequence ID" value="KAI0047318.1"/>
    <property type="molecule type" value="Genomic_DNA"/>
</dbReference>
<evidence type="ECO:0000313" key="1">
    <source>
        <dbReference type="EMBL" id="KAI0047318.1"/>
    </source>
</evidence>